<evidence type="ECO:0000313" key="2">
    <source>
        <dbReference type="EMBL" id="PLA60406.1"/>
    </source>
</evidence>
<dbReference type="SUPFAM" id="SSF52266">
    <property type="entry name" value="SGNH hydrolase"/>
    <property type="match status" value="1"/>
</dbReference>
<evidence type="ECO:0000313" key="3">
    <source>
        <dbReference type="Proteomes" id="UP000234902"/>
    </source>
</evidence>
<dbReference type="Gene3D" id="3.40.50.1110">
    <property type="entry name" value="SGNH hydrolase"/>
    <property type="match status" value="1"/>
</dbReference>
<dbReference type="EMBL" id="PKIE01000002">
    <property type="protein sequence ID" value="PLA60406.1"/>
    <property type="molecule type" value="Genomic_DNA"/>
</dbReference>
<dbReference type="Proteomes" id="UP000234971">
    <property type="component" value="Unassembled WGS sequence"/>
</dbReference>
<dbReference type="AlphaFoldDB" id="A0A2I1U120"/>
<sequence>MHSVDNEIVRELNEWLEDFTRENKIRLIDINKEFSEDYHLKYEYTSEGLHYNDEGLLVLRNYMNEKNINLL</sequence>
<dbReference type="RefSeq" id="WP_033680691.1">
    <property type="nucleotide sequence ID" value="NZ_JASHFB010000012.1"/>
</dbReference>
<accession>A0A2I1U120</accession>
<protein>
    <submittedName>
        <fullName evidence="1">Uncharacterized protein</fullName>
    </submittedName>
</protein>
<dbReference type="Proteomes" id="UP000234902">
    <property type="component" value="Unassembled WGS sequence"/>
</dbReference>
<dbReference type="EMBL" id="PKID01000001">
    <property type="protein sequence ID" value="PKZ99582.1"/>
    <property type="molecule type" value="Genomic_DNA"/>
</dbReference>
<name>A0A2I1U120_STRMT</name>
<gene>
    <name evidence="2" type="ORF">CYK18_04650</name>
    <name evidence="1" type="ORF">CYK19_01550</name>
</gene>
<dbReference type="InterPro" id="IPR036514">
    <property type="entry name" value="SGNH_hydro_sf"/>
</dbReference>
<evidence type="ECO:0000313" key="4">
    <source>
        <dbReference type="Proteomes" id="UP000234971"/>
    </source>
</evidence>
<reference evidence="3 4" key="1">
    <citation type="submission" date="2017-12" db="EMBL/GenBank/DDBJ databases">
        <title>Phylogenetic diversity of female urinary microbiome.</title>
        <authorList>
            <person name="Thomas-White K."/>
            <person name="Wolfe A.J."/>
        </authorList>
    </citation>
    <scope>NUCLEOTIDE SEQUENCE [LARGE SCALE GENOMIC DNA]</scope>
    <source>
        <strain evidence="1 3">UMB0079</strain>
        <strain evidence="2 4">UMB1341</strain>
    </source>
</reference>
<proteinExistence type="predicted"/>
<evidence type="ECO:0000313" key="1">
    <source>
        <dbReference type="EMBL" id="PKZ99582.1"/>
    </source>
</evidence>
<organism evidence="1 3">
    <name type="scientific">Streptococcus mitis</name>
    <dbReference type="NCBI Taxonomy" id="28037"/>
    <lineage>
        <taxon>Bacteria</taxon>
        <taxon>Bacillati</taxon>
        <taxon>Bacillota</taxon>
        <taxon>Bacilli</taxon>
        <taxon>Lactobacillales</taxon>
        <taxon>Streptococcaceae</taxon>
        <taxon>Streptococcus</taxon>
        <taxon>Streptococcus mitis group</taxon>
    </lineage>
</organism>
<comment type="caution">
    <text evidence="1">The sequence shown here is derived from an EMBL/GenBank/DDBJ whole genome shotgun (WGS) entry which is preliminary data.</text>
</comment>